<sequence>MRLAYSLSGQRDLREAVALTQTAEASGFDEVWVTEDYFERGAFTAAAAIAMATTRVRIGVGVVNPWTRHPMLTAMEHASLDELSGGRAILGLGASNARWMEEMLGIPFTQPLPRLRESVEILRKALAGEAVRHDGDGWRVDARLSFRPVRTNPPIHLGVKGRHALALAGEIADGVLLSLLSSPAYVTWARERIERTSCDVGAYLAFACGPASHRAEIRDSQRPLVARFLGIHGVHDITKVAGIEPELAERFRAAWRSGEPAVDLVTDDMLDMFTAAGTTDDVVASFARFRDAGLTTIVVRDDPAVPDPSRLIADAAVCLQVAAS</sequence>
<keyword evidence="4" id="KW-1185">Reference proteome</keyword>
<dbReference type="RefSeq" id="WP_168077657.1">
    <property type="nucleotide sequence ID" value="NZ_BAAAQJ010000003.1"/>
</dbReference>
<evidence type="ECO:0000313" key="3">
    <source>
        <dbReference type="EMBL" id="GIG73614.1"/>
    </source>
</evidence>
<dbReference type="InterPro" id="IPR036661">
    <property type="entry name" value="Luciferase-like_sf"/>
</dbReference>
<dbReference type="InterPro" id="IPR050564">
    <property type="entry name" value="F420-G6PD/mer"/>
</dbReference>
<dbReference type="EMBL" id="BONU01000010">
    <property type="protein sequence ID" value="GIG73614.1"/>
    <property type="molecule type" value="Genomic_DNA"/>
</dbReference>
<dbReference type="CDD" id="cd01097">
    <property type="entry name" value="Tetrahydromethanopterin_reductase"/>
    <property type="match status" value="1"/>
</dbReference>
<dbReference type="Gene3D" id="3.20.20.30">
    <property type="entry name" value="Luciferase-like domain"/>
    <property type="match status" value="1"/>
</dbReference>
<dbReference type="PANTHER" id="PTHR43244:SF1">
    <property type="entry name" value="5,10-METHYLENETETRAHYDROMETHANOPTERIN REDUCTASE"/>
    <property type="match status" value="1"/>
</dbReference>
<protein>
    <submittedName>
        <fullName evidence="3">5,10-methylenetetrahydromethanopterin reductase</fullName>
    </submittedName>
</protein>
<dbReference type="AlphaFoldDB" id="A0A8J3LTI6"/>
<dbReference type="Pfam" id="PF00296">
    <property type="entry name" value="Bac_luciferase"/>
    <property type="match status" value="1"/>
</dbReference>
<dbReference type="InterPro" id="IPR011251">
    <property type="entry name" value="Luciferase-like_dom"/>
</dbReference>
<evidence type="ECO:0000259" key="2">
    <source>
        <dbReference type="Pfam" id="PF00296"/>
    </source>
</evidence>
<accession>A0A8J3LTI6</accession>
<dbReference type="GO" id="GO:0016705">
    <property type="term" value="F:oxidoreductase activity, acting on paired donors, with incorporation or reduction of molecular oxygen"/>
    <property type="evidence" value="ECO:0007669"/>
    <property type="project" value="InterPro"/>
</dbReference>
<organism evidence="3 4">
    <name type="scientific">Planosporangium flavigriseum</name>
    <dbReference type="NCBI Taxonomy" id="373681"/>
    <lineage>
        <taxon>Bacteria</taxon>
        <taxon>Bacillati</taxon>
        <taxon>Actinomycetota</taxon>
        <taxon>Actinomycetes</taxon>
        <taxon>Micromonosporales</taxon>
        <taxon>Micromonosporaceae</taxon>
        <taxon>Planosporangium</taxon>
    </lineage>
</organism>
<evidence type="ECO:0000313" key="4">
    <source>
        <dbReference type="Proteomes" id="UP000653674"/>
    </source>
</evidence>
<dbReference type="PANTHER" id="PTHR43244">
    <property type="match status" value="1"/>
</dbReference>
<reference evidence="3" key="1">
    <citation type="submission" date="2021-01" db="EMBL/GenBank/DDBJ databases">
        <title>Whole genome shotgun sequence of Planosporangium flavigriseum NBRC 105377.</title>
        <authorList>
            <person name="Komaki H."/>
            <person name="Tamura T."/>
        </authorList>
    </citation>
    <scope>NUCLEOTIDE SEQUENCE</scope>
    <source>
        <strain evidence="3">NBRC 105377</strain>
    </source>
</reference>
<evidence type="ECO:0000256" key="1">
    <source>
        <dbReference type="ARBA" id="ARBA00023002"/>
    </source>
</evidence>
<keyword evidence="1" id="KW-0560">Oxidoreductase</keyword>
<comment type="caution">
    <text evidence="3">The sequence shown here is derived from an EMBL/GenBank/DDBJ whole genome shotgun (WGS) entry which is preliminary data.</text>
</comment>
<dbReference type="Proteomes" id="UP000653674">
    <property type="component" value="Unassembled WGS sequence"/>
</dbReference>
<gene>
    <name evidence="3" type="ORF">Pfl04_20180</name>
</gene>
<proteinExistence type="predicted"/>
<feature type="domain" description="Luciferase-like" evidence="2">
    <location>
        <begin position="8"/>
        <end position="295"/>
    </location>
</feature>
<dbReference type="SUPFAM" id="SSF51679">
    <property type="entry name" value="Bacterial luciferase-like"/>
    <property type="match status" value="1"/>
</dbReference>
<name>A0A8J3LTI6_9ACTN</name>